<evidence type="ECO:0000256" key="1">
    <source>
        <dbReference type="SAM" id="SignalP"/>
    </source>
</evidence>
<evidence type="ECO:0000313" key="2">
    <source>
        <dbReference type="EMBL" id="GAA1943353.1"/>
    </source>
</evidence>
<name>A0ABN2Q451_9MICO</name>
<proteinExistence type="predicted"/>
<dbReference type="RefSeq" id="WP_157414851.1">
    <property type="nucleotide sequence ID" value="NZ_BAAAMK010000001.1"/>
</dbReference>
<feature type="signal peptide" evidence="1">
    <location>
        <begin position="1"/>
        <end position="22"/>
    </location>
</feature>
<accession>A0ABN2Q451</accession>
<dbReference type="Proteomes" id="UP001499954">
    <property type="component" value="Unassembled WGS sequence"/>
</dbReference>
<protein>
    <recommendedName>
        <fullName evidence="4">Hemagglutinin-related protein</fullName>
    </recommendedName>
</protein>
<keyword evidence="3" id="KW-1185">Reference proteome</keyword>
<evidence type="ECO:0000313" key="3">
    <source>
        <dbReference type="Proteomes" id="UP001499954"/>
    </source>
</evidence>
<organism evidence="2 3">
    <name type="scientific">Agromyces allii</name>
    <dbReference type="NCBI Taxonomy" id="393607"/>
    <lineage>
        <taxon>Bacteria</taxon>
        <taxon>Bacillati</taxon>
        <taxon>Actinomycetota</taxon>
        <taxon>Actinomycetes</taxon>
        <taxon>Micrococcales</taxon>
        <taxon>Microbacteriaceae</taxon>
        <taxon>Agromyces</taxon>
    </lineage>
</organism>
<evidence type="ECO:0008006" key="4">
    <source>
        <dbReference type="Google" id="ProtNLM"/>
    </source>
</evidence>
<comment type="caution">
    <text evidence="2">The sequence shown here is derived from an EMBL/GenBank/DDBJ whole genome shotgun (WGS) entry which is preliminary data.</text>
</comment>
<sequence>MGWRRLASIIASVGLIAGLLTAMPSLTGTGTQPADAAVASGFDPGNIMSDGVFYDSSTMTVAAVQSFLNARVPTCRAGYTCLKSYRQSTAAQPARSEGCSATAATTNETAASIIVRVGKACGINPRVLIVLLEKEQGLVSDTWPTARQYRSATGYGCPDTADCDANYYGFFNQVYNASWQFKKYQARPDRAYAAGRWNTIYWHPNAGCGTSSVYIQNQATAGLYLYTPYRPNSAALANLYGTGDGCSSYGNRNFWRIFTDWFGSTQKLDDMIARADGGSMVYLISGGTKHYITTPADLSEFATGLGGIRILSQSFLDSIPKGRNATVFLRNAQSGRIALLQGGATHWFQTCELVAAWGSVCSASGYLDVSGALFARFKAGAAMTKFGTGPDGISRMLERPTASKLIGAAPTAFNGGTAPYMARISPALLAGYKQGRTLAPPHSFITSKTTGRVYYVDGRDRLQRLRDWTYAPEYGLAKTAVAVDDVVIGGYTRVADVGLAVSCGSTVYAASSGSFVRLNGGAGGLPVSPLSNENCRLLKKSASTVSGQLFMQATGGSEVSVVRNGKLRHVVSPDQLTAQNGGAWPTIVTVSPGTLGKIAKGDPALAIGAFVSFAGTSRVYLVNGWDLVYVPRWSLADEYGLPRVATELPVARRDGYVDAAVPLGTFAKCGPTNVYAVTGGQRQWVGTVALAGNRFTSMNGSICDRIPVRAGNRLDGPLFLKSGSAIQVSVAGGFAPISAVAMTEANGGVAASPLGIAADSMSRLPVRGPAPASGSLIQGSNAPKAVFVDGAAKHTLPNWGVAVDLGLTARYAVVHPAEPALIAADPTPLEVFLRGGGQTYVASAGVLNPVAPGLVTGFTVTELTDASLKTLKIGGGLIRRDLVLKDAKTGALYLPKAGELTAIPASAVPVGATVLPMDTRTISRLLAG</sequence>
<gene>
    <name evidence="2" type="ORF">GCM10009717_07180</name>
</gene>
<feature type="chain" id="PRO_5045195540" description="Hemagglutinin-related protein" evidence="1">
    <location>
        <begin position="23"/>
        <end position="928"/>
    </location>
</feature>
<reference evidence="2 3" key="1">
    <citation type="journal article" date="2019" name="Int. J. Syst. Evol. Microbiol.">
        <title>The Global Catalogue of Microorganisms (GCM) 10K type strain sequencing project: providing services to taxonomists for standard genome sequencing and annotation.</title>
        <authorList>
            <consortium name="The Broad Institute Genomics Platform"/>
            <consortium name="The Broad Institute Genome Sequencing Center for Infectious Disease"/>
            <person name="Wu L."/>
            <person name="Ma J."/>
        </authorList>
    </citation>
    <scope>NUCLEOTIDE SEQUENCE [LARGE SCALE GENOMIC DNA]</scope>
    <source>
        <strain evidence="2 3">JCM 13584</strain>
    </source>
</reference>
<keyword evidence="1" id="KW-0732">Signal</keyword>
<dbReference type="EMBL" id="BAAAMK010000001">
    <property type="protein sequence ID" value="GAA1943353.1"/>
    <property type="molecule type" value="Genomic_DNA"/>
</dbReference>